<feature type="region of interest" description="Disordered" evidence="1">
    <location>
        <begin position="477"/>
        <end position="510"/>
    </location>
</feature>
<protein>
    <submittedName>
        <fullName evidence="2">Uncharacterized protein</fullName>
    </submittedName>
</protein>
<dbReference type="OMA" id="HITWLEN"/>
<dbReference type="OrthoDB" id="1744869at2759"/>
<dbReference type="Proteomes" id="UP000028545">
    <property type="component" value="Unassembled WGS sequence"/>
</dbReference>
<dbReference type="AlphaFoldDB" id="A0A084GAG5"/>
<name>A0A084GAG5_PSEDA</name>
<dbReference type="GeneID" id="27722373"/>
<dbReference type="EMBL" id="JOWA01000088">
    <property type="protein sequence ID" value="KEZ44327.1"/>
    <property type="molecule type" value="Genomic_DNA"/>
</dbReference>
<organism evidence="2 3">
    <name type="scientific">Pseudallescheria apiosperma</name>
    <name type="common">Scedosporium apiospermum</name>
    <dbReference type="NCBI Taxonomy" id="563466"/>
    <lineage>
        <taxon>Eukaryota</taxon>
        <taxon>Fungi</taxon>
        <taxon>Dikarya</taxon>
        <taxon>Ascomycota</taxon>
        <taxon>Pezizomycotina</taxon>
        <taxon>Sordariomycetes</taxon>
        <taxon>Hypocreomycetidae</taxon>
        <taxon>Microascales</taxon>
        <taxon>Microascaceae</taxon>
        <taxon>Scedosporium</taxon>
    </lineage>
</organism>
<dbReference type="VEuPathDB" id="FungiDB:SAPIO_CDS3301"/>
<dbReference type="HOGENOM" id="CLU_014048_1_0_1"/>
<accession>A0A084GAG5</accession>
<feature type="compositionally biased region" description="Polar residues" evidence="1">
    <location>
        <begin position="486"/>
        <end position="496"/>
    </location>
</feature>
<keyword evidence="3" id="KW-1185">Reference proteome</keyword>
<comment type="caution">
    <text evidence="2">The sequence shown here is derived from an EMBL/GenBank/DDBJ whole genome shotgun (WGS) entry which is preliminary data.</text>
</comment>
<sequence>MSSRIISRALRSSICNRHISSTLRTQLRSLSTISVSDDPSKFTLRVPPNSSTETVLEQLRHLREQKIHVPALSYEADSAVVLATPTFARWLMNEPFMASLLSSFTQRDIQVLAAVVDDLPPSSPFGAPAAGFSVMQGSVEEMLPAFSSQPVLYRGRGIPQRGSLAFTLPGAAPKTKNLSVTLPLANTIFQNGLESTLLASSWTAQGEGALTLSSVAEKNEHEIVLPTPLTTTTPRLSVPLIPVTPPRKILGCLGNILSVIEVDGSPVPASTELEAKVQEVYDSRFAADNLNTSGMPVDIWALISTPAASLTPFLLETMKSFEKAKFDGPEEEATVGYKNAKAAAELLMSGFRLYRITSGGGGWDKRRGRLSLDAEWASSDSSEDDLNMILNSADDSGPAILQRGVVSPGSYVQFVTAPNVGDFATSINPASFPGSIVVGTSSSLHDGVQAPVDVGGDAASWVWGHFGALSRKHMFVSEKGEPSRAGSDQESVSQPRVRTKVDSPYSYVTL</sequence>
<gene>
    <name evidence="2" type="ORF">SAPIO_CDS3301</name>
</gene>
<evidence type="ECO:0000313" key="3">
    <source>
        <dbReference type="Proteomes" id="UP000028545"/>
    </source>
</evidence>
<reference evidence="2 3" key="1">
    <citation type="journal article" date="2014" name="Genome Announc.">
        <title>Draft genome sequence of the pathogenic fungus Scedosporium apiospermum.</title>
        <authorList>
            <person name="Vandeputte P."/>
            <person name="Ghamrawi S."/>
            <person name="Rechenmann M."/>
            <person name="Iltis A."/>
            <person name="Giraud S."/>
            <person name="Fleury M."/>
            <person name="Thornton C."/>
            <person name="Delhaes L."/>
            <person name="Meyer W."/>
            <person name="Papon N."/>
            <person name="Bouchara J.P."/>
        </authorList>
    </citation>
    <scope>NUCLEOTIDE SEQUENCE [LARGE SCALE GENOMIC DNA]</scope>
    <source>
        <strain evidence="2 3">IHEM 14462</strain>
    </source>
</reference>
<dbReference type="KEGG" id="sapo:SAPIO_CDS3301"/>
<dbReference type="RefSeq" id="XP_016644126.1">
    <property type="nucleotide sequence ID" value="XM_016786120.1"/>
</dbReference>
<evidence type="ECO:0000256" key="1">
    <source>
        <dbReference type="SAM" id="MobiDB-lite"/>
    </source>
</evidence>
<evidence type="ECO:0000313" key="2">
    <source>
        <dbReference type="EMBL" id="KEZ44327.1"/>
    </source>
</evidence>
<proteinExistence type="predicted"/>